<sequence>MDVKVMSGLEFLKAMQKAGNRPPMAETMNVDLDCIEDGLVRFKCMPTNDHLNPGGTVHGGYAATALDSVLSLAVQTKLKDAFNFRGTSELNVKYIRPIKVGQVLYAEGRVVSMTRQTGISAGEIVDEEGKIYAYASGTVMIKPES</sequence>
<dbReference type="EMBL" id="FOSK01000001">
    <property type="protein sequence ID" value="SFJ95207.1"/>
    <property type="molecule type" value="Genomic_DNA"/>
</dbReference>
<keyword evidence="5" id="KW-1185">Reference proteome</keyword>
<dbReference type="CDD" id="cd03443">
    <property type="entry name" value="PaaI_thioesterase"/>
    <property type="match status" value="1"/>
</dbReference>
<reference evidence="4 5" key="1">
    <citation type="submission" date="2016-10" db="EMBL/GenBank/DDBJ databases">
        <authorList>
            <person name="Varghese N."/>
            <person name="Submissions S."/>
        </authorList>
    </citation>
    <scope>NUCLEOTIDE SEQUENCE [LARGE SCALE GENOMIC DNA]</scope>
    <source>
        <strain evidence="4 5">DSM 16392</strain>
    </source>
</reference>
<dbReference type="InterPro" id="IPR006683">
    <property type="entry name" value="Thioestr_dom"/>
</dbReference>
<dbReference type="Proteomes" id="UP000199598">
    <property type="component" value="Unassembled WGS sequence"/>
</dbReference>
<organism evidence="4 5">
    <name type="scientific">Pseudovibrio ascidiaceicola</name>
    <dbReference type="NCBI Taxonomy" id="285279"/>
    <lineage>
        <taxon>Bacteria</taxon>
        <taxon>Pseudomonadati</taxon>
        <taxon>Pseudomonadota</taxon>
        <taxon>Alphaproteobacteria</taxon>
        <taxon>Hyphomicrobiales</taxon>
        <taxon>Stappiaceae</taxon>
        <taxon>Pseudovibrio</taxon>
    </lineage>
</organism>
<evidence type="ECO:0000313" key="5">
    <source>
        <dbReference type="Proteomes" id="UP000199598"/>
    </source>
</evidence>
<proteinExistence type="inferred from homology"/>
<accession>A0A1I3VLS9</accession>
<gene>
    <name evidence="4" type="ORF">SAMN04488518_101420</name>
</gene>
<comment type="caution">
    <text evidence="4">The sequence shown here is derived from an EMBL/GenBank/DDBJ whole genome shotgun (WGS) entry which is preliminary data.</text>
</comment>
<comment type="similarity">
    <text evidence="1">Belongs to the thioesterase PaaI family.</text>
</comment>
<dbReference type="PANTHER" id="PTHR21660">
    <property type="entry name" value="THIOESTERASE SUPERFAMILY MEMBER-RELATED"/>
    <property type="match status" value="1"/>
</dbReference>
<evidence type="ECO:0000256" key="1">
    <source>
        <dbReference type="ARBA" id="ARBA00008324"/>
    </source>
</evidence>
<feature type="domain" description="Thioesterase" evidence="3">
    <location>
        <begin position="54"/>
        <end position="130"/>
    </location>
</feature>
<dbReference type="Pfam" id="PF03061">
    <property type="entry name" value="4HBT"/>
    <property type="match status" value="1"/>
</dbReference>
<dbReference type="InterPro" id="IPR003736">
    <property type="entry name" value="PAAI_dom"/>
</dbReference>
<dbReference type="Gene3D" id="3.10.129.10">
    <property type="entry name" value="Hotdog Thioesterase"/>
    <property type="match status" value="1"/>
</dbReference>
<dbReference type="NCBIfam" id="TIGR00369">
    <property type="entry name" value="unchar_dom_1"/>
    <property type="match status" value="1"/>
</dbReference>
<protein>
    <submittedName>
        <fullName evidence="4">Uncharacterized domain 1-containing protein</fullName>
    </submittedName>
</protein>
<evidence type="ECO:0000313" key="4">
    <source>
        <dbReference type="EMBL" id="SFJ95207.1"/>
    </source>
</evidence>
<dbReference type="SUPFAM" id="SSF54637">
    <property type="entry name" value="Thioesterase/thiol ester dehydrase-isomerase"/>
    <property type="match status" value="1"/>
</dbReference>
<dbReference type="InterPro" id="IPR039298">
    <property type="entry name" value="ACOT13"/>
</dbReference>
<dbReference type="InterPro" id="IPR029069">
    <property type="entry name" value="HotDog_dom_sf"/>
</dbReference>
<dbReference type="PANTHER" id="PTHR21660:SF1">
    <property type="entry name" value="ACYL-COENZYME A THIOESTERASE 13"/>
    <property type="match status" value="1"/>
</dbReference>
<keyword evidence="2" id="KW-0378">Hydrolase</keyword>
<evidence type="ECO:0000256" key="2">
    <source>
        <dbReference type="ARBA" id="ARBA00022801"/>
    </source>
</evidence>
<evidence type="ECO:0000259" key="3">
    <source>
        <dbReference type="Pfam" id="PF03061"/>
    </source>
</evidence>
<dbReference type="RefSeq" id="WP_057463127.1">
    <property type="nucleotide sequence ID" value="NZ_FOSK01000001.1"/>
</dbReference>
<name>A0A1I3VLS9_9HYPH</name>